<evidence type="ECO:0000313" key="12">
    <source>
        <dbReference type="EMBL" id="CAB4793077.1"/>
    </source>
</evidence>
<dbReference type="SUPFAM" id="SSF51366">
    <property type="entry name" value="Ribulose-phoshate binding barrel"/>
    <property type="match status" value="1"/>
</dbReference>
<evidence type="ECO:0000313" key="14">
    <source>
        <dbReference type="EMBL" id="CAB4889351.1"/>
    </source>
</evidence>
<comment type="pathway">
    <text evidence="2">Amino-acid biosynthesis; L-tryptophan biosynthesis; L-tryptophan from chorismate: step 4/5.</text>
</comment>
<dbReference type="GO" id="GO:0004425">
    <property type="term" value="F:indole-3-glycerol-phosphate synthase activity"/>
    <property type="evidence" value="ECO:0007669"/>
    <property type="project" value="UniProtKB-EC"/>
</dbReference>
<comment type="catalytic activity">
    <reaction evidence="1">
        <text>1-(2-carboxyphenylamino)-1-deoxy-D-ribulose 5-phosphate + H(+) = (1S,2R)-1-C-(indol-3-yl)glycerol 3-phosphate + CO2 + H2O</text>
        <dbReference type="Rhea" id="RHEA:23476"/>
        <dbReference type="ChEBI" id="CHEBI:15377"/>
        <dbReference type="ChEBI" id="CHEBI:15378"/>
        <dbReference type="ChEBI" id="CHEBI:16526"/>
        <dbReference type="ChEBI" id="CHEBI:58613"/>
        <dbReference type="ChEBI" id="CHEBI:58866"/>
        <dbReference type="EC" id="4.1.1.48"/>
    </reaction>
</comment>
<dbReference type="EMBL" id="CAFBLJ010000004">
    <property type="protein sequence ID" value="CAB4856308.1"/>
    <property type="molecule type" value="Genomic_DNA"/>
</dbReference>
<evidence type="ECO:0000256" key="7">
    <source>
        <dbReference type="ARBA" id="ARBA00023141"/>
    </source>
</evidence>
<dbReference type="InterPro" id="IPR045186">
    <property type="entry name" value="Indole-3-glycerol_P_synth"/>
</dbReference>
<dbReference type="Gene3D" id="3.20.20.70">
    <property type="entry name" value="Aldolase class I"/>
    <property type="match status" value="1"/>
</dbReference>
<evidence type="ECO:0000313" key="13">
    <source>
        <dbReference type="EMBL" id="CAB4856308.1"/>
    </source>
</evidence>
<dbReference type="FunFam" id="3.20.20.70:FF:000024">
    <property type="entry name" value="Indole-3-glycerol phosphate synthase"/>
    <property type="match status" value="1"/>
</dbReference>
<dbReference type="PANTHER" id="PTHR22854">
    <property type="entry name" value="TRYPTOPHAN BIOSYNTHESIS PROTEIN"/>
    <property type="match status" value="1"/>
</dbReference>
<organism evidence="11">
    <name type="scientific">freshwater metagenome</name>
    <dbReference type="NCBI Taxonomy" id="449393"/>
    <lineage>
        <taxon>unclassified sequences</taxon>
        <taxon>metagenomes</taxon>
        <taxon>ecological metagenomes</taxon>
    </lineage>
</organism>
<dbReference type="InterPro" id="IPR001468">
    <property type="entry name" value="Indole-3-GlycerolPSynthase_CS"/>
</dbReference>
<evidence type="ECO:0000313" key="11">
    <source>
        <dbReference type="EMBL" id="CAB4763561.1"/>
    </source>
</evidence>
<dbReference type="EMBL" id="CAFBPS010000011">
    <property type="protein sequence ID" value="CAB5021461.1"/>
    <property type="molecule type" value="Genomic_DNA"/>
</dbReference>
<sequence>MNHAATYLDRILVRHRELATKDERDVDQLVERCHTMAPTRGFRQRLMNDALSGISVISEIKRRSPSKGDLVVGLDPELIAVAYESGGASCLSVLTDEEFFGGSISDLQRASSACELPVLRKDFTISRHDVCDARLMGADCVLLIAAALSQAELREFHSLATDVGLDVLVEIHDERELEFAVQAKATLIGVNQRDLVTFQVDHARALRMANLIPTGVARVAESGVRNTEDAAELHEAGYHAILVGESLVTAPDPSEAVRLLRHARR</sequence>
<evidence type="ECO:0000256" key="8">
    <source>
        <dbReference type="ARBA" id="ARBA00023239"/>
    </source>
</evidence>
<feature type="domain" description="Indole-3-glycerol phosphate synthase" evidence="9">
    <location>
        <begin position="10"/>
        <end position="259"/>
    </location>
</feature>
<evidence type="ECO:0000256" key="4">
    <source>
        <dbReference type="ARBA" id="ARBA00022605"/>
    </source>
</evidence>
<dbReference type="PROSITE" id="PS00614">
    <property type="entry name" value="IGPS"/>
    <property type="match status" value="1"/>
</dbReference>
<keyword evidence="4" id="KW-0028">Amino-acid biosynthesis</keyword>
<dbReference type="EMBL" id="CAEZYH010000006">
    <property type="protein sequence ID" value="CAB4709573.1"/>
    <property type="molecule type" value="Genomic_DNA"/>
</dbReference>
<reference evidence="11" key="1">
    <citation type="submission" date="2020-05" db="EMBL/GenBank/DDBJ databases">
        <authorList>
            <person name="Chiriac C."/>
            <person name="Salcher M."/>
            <person name="Ghai R."/>
            <person name="Kavagutti S V."/>
        </authorList>
    </citation>
    <scope>NUCLEOTIDE SEQUENCE</scope>
</reference>
<evidence type="ECO:0000259" key="9">
    <source>
        <dbReference type="Pfam" id="PF00218"/>
    </source>
</evidence>
<keyword evidence="6" id="KW-0822">Tryptophan biosynthesis</keyword>
<dbReference type="EMBL" id="CAFBMF010000007">
    <property type="protein sequence ID" value="CAB4889351.1"/>
    <property type="molecule type" value="Genomic_DNA"/>
</dbReference>
<proteinExistence type="predicted"/>
<evidence type="ECO:0000313" key="15">
    <source>
        <dbReference type="EMBL" id="CAB5021461.1"/>
    </source>
</evidence>
<evidence type="ECO:0000256" key="5">
    <source>
        <dbReference type="ARBA" id="ARBA00022793"/>
    </source>
</evidence>
<dbReference type="EMBL" id="CAEZZP010000009">
    <property type="protein sequence ID" value="CAB4763561.1"/>
    <property type="molecule type" value="Genomic_DNA"/>
</dbReference>
<dbReference type="PANTHER" id="PTHR22854:SF2">
    <property type="entry name" value="INDOLE-3-GLYCEROL-PHOSPHATE SYNTHASE"/>
    <property type="match status" value="1"/>
</dbReference>
<evidence type="ECO:0000313" key="10">
    <source>
        <dbReference type="EMBL" id="CAB4709573.1"/>
    </source>
</evidence>
<keyword evidence="8" id="KW-0456">Lyase</keyword>
<dbReference type="EC" id="4.1.1.48" evidence="3"/>
<dbReference type="InterPro" id="IPR011060">
    <property type="entry name" value="RibuloseP-bd_barrel"/>
</dbReference>
<evidence type="ECO:0000256" key="2">
    <source>
        <dbReference type="ARBA" id="ARBA00004696"/>
    </source>
</evidence>
<gene>
    <name evidence="10" type="ORF">UFOPK2658_00318</name>
    <name evidence="11" type="ORF">UFOPK2880_00269</name>
    <name evidence="12" type="ORF">UFOPK3004_00164</name>
    <name evidence="13" type="ORF">UFOPK3304_00168</name>
    <name evidence="14" type="ORF">UFOPK3494_00210</name>
    <name evidence="15" type="ORF">UFOPK4134_00305</name>
</gene>
<dbReference type="GO" id="GO:0004640">
    <property type="term" value="F:phosphoribosylanthranilate isomerase activity"/>
    <property type="evidence" value="ECO:0007669"/>
    <property type="project" value="TreeGrafter"/>
</dbReference>
<keyword evidence="7" id="KW-0057">Aromatic amino acid biosynthesis</keyword>
<dbReference type="GO" id="GO:0000162">
    <property type="term" value="P:L-tryptophan biosynthetic process"/>
    <property type="evidence" value="ECO:0007669"/>
    <property type="project" value="UniProtKB-UniPathway"/>
</dbReference>
<dbReference type="UniPathway" id="UPA00035">
    <property type="reaction ID" value="UER00043"/>
</dbReference>
<dbReference type="Pfam" id="PF00218">
    <property type="entry name" value="IGPS"/>
    <property type="match status" value="1"/>
</dbReference>
<dbReference type="NCBIfam" id="NF001377">
    <property type="entry name" value="PRK00278.2-4"/>
    <property type="match status" value="1"/>
</dbReference>
<dbReference type="EMBL" id="CAFAAL010000007">
    <property type="protein sequence ID" value="CAB4793077.1"/>
    <property type="molecule type" value="Genomic_DNA"/>
</dbReference>
<evidence type="ECO:0000256" key="3">
    <source>
        <dbReference type="ARBA" id="ARBA00012362"/>
    </source>
</evidence>
<evidence type="ECO:0000256" key="1">
    <source>
        <dbReference type="ARBA" id="ARBA00001633"/>
    </source>
</evidence>
<keyword evidence="5" id="KW-0210">Decarboxylase</keyword>
<dbReference type="InterPro" id="IPR013798">
    <property type="entry name" value="Indole-3-glycerol_P_synth_dom"/>
</dbReference>
<name>A0A6J6UUJ0_9ZZZZ</name>
<dbReference type="CDD" id="cd00331">
    <property type="entry name" value="IGPS"/>
    <property type="match status" value="1"/>
</dbReference>
<evidence type="ECO:0000256" key="6">
    <source>
        <dbReference type="ARBA" id="ARBA00022822"/>
    </source>
</evidence>
<accession>A0A6J6UUJ0</accession>
<protein>
    <recommendedName>
        <fullName evidence="3">indole-3-glycerol-phosphate synthase</fullName>
        <ecNumber evidence="3">4.1.1.48</ecNumber>
    </recommendedName>
</protein>
<dbReference type="InterPro" id="IPR013785">
    <property type="entry name" value="Aldolase_TIM"/>
</dbReference>
<dbReference type="AlphaFoldDB" id="A0A6J6UUJ0"/>